<keyword evidence="13 15" id="KW-0472">Membrane</keyword>
<comment type="subcellular location">
    <subcellularLocation>
        <location evidence="2">Membrane</location>
        <topology evidence="2">Multi-pass membrane protein</topology>
    </subcellularLocation>
</comment>
<dbReference type="InterPro" id="IPR027417">
    <property type="entry name" value="P-loop_NTPase"/>
</dbReference>
<comment type="similarity">
    <text evidence="14">Belongs to the AAA ATPase family.</text>
</comment>
<keyword evidence="5" id="KW-0479">Metal-binding</keyword>
<dbReference type="SMART" id="SM00382">
    <property type="entry name" value="AAA"/>
    <property type="match status" value="1"/>
</dbReference>
<keyword evidence="8" id="KW-0862">Zinc</keyword>
<dbReference type="Gene3D" id="3.40.50.300">
    <property type="entry name" value="P-loop containing nucleotide triphosphate hydrolases"/>
    <property type="match status" value="1"/>
</dbReference>
<dbReference type="PANTHER" id="PTHR23076:SF97">
    <property type="entry name" value="ATP-DEPENDENT ZINC METALLOPROTEASE YME1L1"/>
    <property type="match status" value="1"/>
</dbReference>
<name>A0A7S4BCN8_CHRCT</name>
<reference evidence="17" key="1">
    <citation type="submission" date="2021-01" db="EMBL/GenBank/DDBJ databases">
        <authorList>
            <person name="Corre E."/>
            <person name="Pelletier E."/>
            <person name="Niang G."/>
            <person name="Scheremetjew M."/>
            <person name="Finn R."/>
            <person name="Kale V."/>
            <person name="Holt S."/>
            <person name="Cochrane G."/>
            <person name="Meng A."/>
            <person name="Brown T."/>
            <person name="Cohen L."/>
        </authorList>
    </citation>
    <scope>NUCLEOTIDE SEQUENCE</scope>
    <source>
        <strain evidence="17">CCMP645</strain>
    </source>
</reference>
<keyword evidence="4 15" id="KW-0812">Transmembrane</keyword>
<evidence type="ECO:0000256" key="14">
    <source>
        <dbReference type="RuleBase" id="RU003651"/>
    </source>
</evidence>
<accession>A0A7S4BCN8</accession>
<evidence type="ECO:0000256" key="1">
    <source>
        <dbReference type="ARBA" id="ARBA00001947"/>
    </source>
</evidence>
<comment type="cofactor">
    <cofactor evidence="1">
        <name>Zn(2+)</name>
        <dbReference type="ChEBI" id="CHEBI:29105"/>
    </cofactor>
</comment>
<evidence type="ECO:0000256" key="11">
    <source>
        <dbReference type="ARBA" id="ARBA00022989"/>
    </source>
</evidence>
<keyword evidence="11 15" id="KW-1133">Transmembrane helix</keyword>
<dbReference type="GO" id="GO:0004176">
    <property type="term" value="F:ATP-dependent peptidase activity"/>
    <property type="evidence" value="ECO:0007669"/>
    <property type="project" value="TreeGrafter"/>
</dbReference>
<evidence type="ECO:0000256" key="15">
    <source>
        <dbReference type="SAM" id="Phobius"/>
    </source>
</evidence>
<evidence type="ECO:0000256" key="9">
    <source>
        <dbReference type="ARBA" id="ARBA00022840"/>
    </source>
</evidence>
<evidence type="ECO:0000256" key="10">
    <source>
        <dbReference type="ARBA" id="ARBA00022946"/>
    </source>
</evidence>
<dbReference type="PANTHER" id="PTHR23076">
    <property type="entry name" value="METALLOPROTEASE M41 FTSH"/>
    <property type="match status" value="1"/>
</dbReference>
<evidence type="ECO:0000256" key="2">
    <source>
        <dbReference type="ARBA" id="ARBA00004141"/>
    </source>
</evidence>
<gene>
    <name evidence="17" type="ORF">PCAR00345_LOCUS14292</name>
</gene>
<dbReference type="FunFam" id="3.40.50.300:FF:000277">
    <property type="entry name" value="ATP-dependent zinc metalloprotease FtsH"/>
    <property type="match status" value="1"/>
</dbReference>
<evidence type="ECO:0000256" key="4">
    <source>
        <dbReference type="ARBA" id="ARBA00022692"/>
    </source>
</evidence>
<dbReference type="InterPro" id="IPR003593">
    <property type="entry name" value="AAA+_ATPase"/>
</dbReference>
<dbReference type="InterPro" id="IPR041569">
    <property type="entry name" value="AAA_lid_3"/>
</dbReference>
<evidence type="ECO:0000259" key="16">
    <source>
        <dbReference type="SMART" id="SM00382"/>
    </source>
</evidence>
<dbReference type="InterPro" id="IPR003960">
    <property type="entry name" value="ATPase_AAA_CS"/>
</dbReference>
<evidence type="ECO:0000256" key="7">
    <source>
        <dbReference type="ARBA" id="ARBA00022801"/>
    </source>
</evidence>
<evidence type="ECO:0000256" key="8">
    <source>
        <dbReference type="ARBA" id="ARBA00022833"/>
    </source>
</evidence>
<feature type="transmembrane region" description="Helical" evidence="15">
    <location>
        <begin position="31"/>
        <end position="48"/>
    </location>
</feature>
<keyword evidence="9 14" id="KW-0067">ATP-binding</keyword>
<evidence type="ECO:0000313" key="17">
    <source>
        <dbReference type="EMBL" id="CAE0761680.1"/>
    </source>
</evidence>
<evidence type="ECO:0000256" key="13">
    <source>
        <dbReference type="ARBA" id="ARBA00023136"/>
    </source>
</evidence>
<feature type="domain" description="AAA+ ATPase" evidence="16">
    <location>
        <begin position="209"/>
        <end position="347"/>
    </location>
</feature>
<dbReference type="InterPro" id="IPR003959">
    <property type="entry name" value="ATPase_AAA_core"/>
</dbReference>
<protein>
    <recommendedName>
        <fullName evidence="16">AAA+ ATPase domain-containing protein</fullName>
    </recommendedName>
</protein>
<sequence length="457" mass="48924">MADGKPPEGFGDVLRWLQRQWVTRFRQSQKSLAMALAAGTTAVLLYTLRQQRRALAAVVPMSTLLKQVEKGQVETAVVSASACAYKLHGTSGGTTYSCALLPSDGRLLVKLLHKHSVEFRAQGPASWKSALVLMLPFAYLGLCGWLLWRMSSDLGMNSARDADPAAAMDSGAAVDFEDVGGMPHVKAQVEEVVDFFHRPERYLSLGARQPRGILLAGPPGTGKTLLARAVAGTAGVPFLCCSGSDFVEVYVGRGSRRVRTLFEEAARRAPCVLFIDELDALGGRRSAGGHGSEEHEHTLNQLLAQMDGVGSSARILVIGATNRLAALDPALVRPGRFDRVLQLPLPDDVGRVQILQVHTRRTKLASPEDQIIKHVAHSTSGLSGAELANLVNEAAISAVRAGRQCVTHADFELALAQYKQSRVHAAQPSGASFEQALSLVAQAMGAPRSGTTIEEND</sequence>
<dbReference type="EMBL" id="HBIZ01022611">
    <property type="protein sequence ID" value="CAE0761680.1"/>
    <property type="molecule type" value="Transcribed_RNA"/>
</dbReference>
<dbReference type="GO" id="GO:0006508">
    <property type="term" value="P:proteolysis"/>
    <property type="evidence" value="ECO:0007669"/>
    <property type="project" value="UniProtKB-KW"/>
</dbReference>
<dbReference type="SUPFAM" id="SSF52540">
    <property type="entry name" value="P-loop containing nucleoside triphosphate hydrolases"/>
    <property type="match status" value="1"/>
</dbReference>
<dbReference type="Pfam" id="PF17862">
    <property type="entry name" value="AAA_lid_3"/>
    <property type="match status" value="1"/>
</dbReference>
<evidence type="ECO:0000256" key="3">
    <source>
        <dbReference type="ARBA" id="ARBA00022670"/>
    </source>
</evidence>
<dbReference type="Gene3D" id="1.10.8.60">
    <property type="match status" value="1"/>
</dbReference>
<keyword evidence="10" id="KW-0809">Transit peptide</keyword>
<dbReference type="GO" id="GO:0016887">
    <property type="term" value="F:ATP hydrolysis activity"/>
    <property type="evidence" value="ECO:0007669"/>
    <property type="project" value="InterPro"/>
</dbReference>
<dbReference type="GO" id="GO:0005524">
    <property type="term" value="F:ATP binding"/>
    <property type="evidence" value="ECO:0007669"/>
    <property type="project" value="UniProtKB-KW"/>
</dbReference>
<dbReference type="GO" id="GO:0046872">
    <property type="term" value="F:metal ion binding"/>
    <property type="evidence" value="ECO:0007669"/>
    <property type="project" value="UniProtKB-KW"/>
</dbReference>
<feature type="transmembrane region" description="Helical" evidence="15">
    <location>
        <begin position="130"/>
        <end position="148"/>
    </location>
</feature>
<evidence type="ECO:0000256" key="5">
    <source>
        <dbReference type="ARBA" id="ARBA00022723"/>
    </source>
</evidence>
<keyword evidence="3" id="KW-0645">Protease</keyword>
<dbReference type="GO" id="GO:0016020">
    <property type="term" value="C:membrane"/>
    <property type="evidence" value="ECO:0007669"/>
    <property type="project" value="UniProtKB-SubCell"/>
</dbReference>
<keyword evidence="12" id="KW-0482">Metalloprotease</keyword>
<keyword evidence="6 14" id="KW-0547">Nucleotide-binding</keyword>
<dbReference type="Pfam" id="PF00004">
    <property type="entry name" value="AAA"/>
    <property type="match status" value="1"/>
</dbReference>
<organism evidence="17">
    <name type="scientific">Chrysotila carterae</name>
    <name type="common">Marine alga</name>
    <name type="synonym">Syracosphaera carterae</name>
    <dbReference type="NCBI Taxonomy" id="13221"/>
    <lineage>
        <taxon>Eukaryota</taxon>
        <taxon>Haptista</taxon>
        <taxon>Haptophyta</taxon>
        <taxon>Prymnesiophyceae</taxon>
        <taxon>Isochrysidales</taxon>
        <taxon>Isochrysidaceae</taxon>
        <taxon>Chrysotila</taxon>
    </lineage>
</organism>
<dbReference type="AlphaFoldDB" id="A0A7S4BCN8"/>
<proteinExistence type="inferred from homology"/>
<keyword evidence="7" id="KW-0378">Hydrolase</keyword>
<dbReference type="GO" id="GO:0008237">
    <property type="term" value="F:metallopeptidase activity"/>
    <property type="evidence" value="ECO:0007669"/>
    <property type="project" value="UniProtKB-KW"/>
</dbReference>
<dbReference type="PROSITE" id="PS00674">
    <property type="entry name" value="AAA"/>
    <property type="match status" value="1"/>
</dbReference>
<evidence type="ECO:0000256" key="12">
    <source>
        <dbReference type="ARBA" id="ARBA00023049"/>
    </source>
</evidence>
<evidence type="ECO:0000256" key="6">
    <source>
        <dbReference type="ARBA" id="ARBA00022741"/>
    </source>
</evidence>